<protein>
    <submittedName>
        <fullName evidence="5">Uncharacterized protein</fullName>
    </submittedName>
</protein>
<dbReference type="InterPro" id="IPR034577">
    <property type="entry name" value="NIMIN-2"/>
</dbReference>
<dbReference type="EMBL" id="CP136893">
    <property type="protein sequence ID" value="WOL03984.1"/>
    <property type="molecule type" value="Genomic_DNA"/>
</dbReference>
<evidence type="ECO:0000256" key="4">
    <source>
        <dbReference type="SAM" id="MobiDB-lite"/>
    </source>
</evidence>
<feature type="compositionally biased region" description="Basic and acidic residues" evidence="4">
    <location>
        <begin position="1"/>
        <end position="14"/>
    </location>
</feature>
<evidence type="ECO:0000256" key="3">
    <source>
        <dbReference type="ARBA" id="ARBA00023242"/>
    </source>
</evidence>
<evidence type="ECO:0000313" key="6">
    <source>
        <dbReference type="Proteomes" id="UP001327560"/>
    </source>
</evidence>
<feature type="region of interest" description="Disordered" evidence="4">
    <location>
        <begin position="101"/>
        <end position="121"/>
    </location>
</feature>
<dbReference type="InterPro" id="IPR031425">
    <property type="entry name" value="NPR1/NH1-interacting"/>
</dbReference>
<organism evidence="5 6">
    <name type="scientific">Canna indica</name>
    <name type="common">Indian-shot</name>
    <dbReference type="NCBI Taxonomy" id="4628"/>
    <lineage>
        <taxon>Eukaryota</taxon>
        <taxon>Viridiplantae</taxon>
        <taxon>Streptophyta</taxon>
        <taxon>Embryophyta</taxon>
        <taxon>Tracheophyta</taxon>
        <taxon>Spermatophyta</taxon>
        <taxon>Magnoliopsida</taxon>
        <taxon>Liliopsida</taxon>
        <taxon>Zingiberales</taxon>
        <taxon>Cannaceae</taxon>
        <taxon>Canna</taxon>
    </lineage>
</organism>
<feature type="compositionally biased region" description="Basic and acidic residues" evidence="4">
    <location>
        <begin position="110"/>
        <end position="121"/>
    </location>
</feature>
<dbReference type="PANTHER" id="PTHR35735">
    <property type="entry name" value="PROTEIN NIM1-INTERACTING 2"/>
    <property type="match status" value="1"/>
</dbReference>
<comment type="subcellular location">
    <subcellularLocation>
        <location evidence="1">Nucleus</location>
    </subcellularLocation>
</comment>
<reference evidence="5 6" key="1">
    <citation type="submission" date="2023-10" db="EMBL/GenBank/DDBJ databases">
        <title>Chromosome-scale genome assembly provides insights into flower coloration mechanisms of Canna indica.</title>
        <authorList>
            <person name="Li C."/>
        </authorList>
    </citation>
    <scope>NUCLEOTIDE SEQUENCE [LARGE SCALE GENOMIC DNA]</scope>
    <source>
        <tissue evidence="5">Flower</tissue>
    </source>
</reference>
<keyword evidence="6" id="KW-1185">Reference proteome</keyword>
<keyword evidence="3" id="KW-0539">Nucleus</keyword>
<dbReference type="AlphaFoldDB" id="A0AAQ3K8N4"/>
<evidence type="ECO:0000256" key="1">
    <source>
        <dbReference type="ARBA" id="ARBA00004123"/>
    </source>
</evidence>
<proteinExistence type="inferred from homology"/>
<comment type="similarity">
    <text evidence="2">Belongs to the NPR1-interactor family.</text>
</comment>
<dbReference type="PANTHER" id="PTHR35735:SF8">
    <property type="entry name" value="PROTEIN NIM1-INTERACTING 2"/>
    <property type="match status" value="1"/>
</dbReference>
<dbReference type="GO" id="GO:0010112">
    <property type="term" value="P:regulation of systemic acquired resistance"/>
    <property type="evidence" value="ECO:0007669"/>
    <property type="project" value="InterPro"/>
</dbReference>
<feature type="region of interest" description="Disordered" evidence="4">
    <location>
        <begin position="1"/>
        <end position="22"/>
    </location>
</feature>
<evidence type="ECO:0000256" key="2">
    <source>
        <dbReference type="ARBA" id="ARBA00009937"/>
    </source>
</evidence>
<gene>
    <name evidence="5" type="ORF">Cni_G12705</name>
</gene>
<sequence length="121" mass="13767">MDKRRRPADDDGVAKRGRRSVTDQEADEFFAILRQLRAASRFFTIKGGDDGDKKKSSVGDEDVNWRPAFAMEDFDAVKNAGSNSKHERVAEAEEPIQFRRELDLNTEPAEGPRVRGELCRR</sequence>
<name>A0AAQ3K8N4_9LILI</name>
<dbReference type="Proteomes" id="UP001327560">
    <property type="component" value="Chromosome 4"/>
</dbReference>
<evidence type="ECO:0000313" key="5">
    <source>
        <dbReference type="EMBL" id="WOL03984.1"/>
    </source>
</evidence>
<accession>A0AAQ3K8N4</accession>
<dbReference type="GO" id="GO:0005634">
    <property type="term" value="C:nucleus"/>
    <property type="evidence" value="ECO:0007669"/>
    <property type="project" value="UniProtKB-SubCell"/>
</dbReference>
<dbReference type="Pfam" id="PF15699">
    <property type="entry name" value="NPR1_interact"/>
    <property type="match status" value="1"/>
</dbReference>